<evidence type="ECO:0000256" key="1">
    <source>
        <dbReference type="SAM" id="SignalP"/>
    </source>
</evidence>
<gene>
    <name evidence="3" type="ORF">IV203_016992</name>
    <name evidence="2" type="ORF">IV203_017496</name>
</gene>
<keyword evidence="1" id="KW-0732">Signal</keyword>
<name>A0A9K3P8Z5_9STRA</name>
<reference evidence="2" key="2">
    <citation type="submission" date="2021-04" db="EMBL/GenBank/DDBJ databases">
        <authorList>
            <person name="Podell S."/>
        </authorList>
    </citation>
    <scope>NUCLEOTIDE SEQUENCE</scope>
    <source>
        <strain evidence="2">Hildebrandi</strain>
    </source>
</reference>
<sequence length="1034" mass="111396">MRTFAAWLSFLELLLATHATTVVPVEQIIDRARRNNLPSESEQLCDKLLKKLAWGCSCTDILEEGGNNTNGLVAFHCEMCDICDVDMDDEICVKAEYSHIIDYNSDAVTHRTKFRYSTGNQTDEIFLEQDCSLNENLDLTCSSSCVASVNNETCNSCEVLQTCDKDSILPFTSIPKFDCSNIEEGAVYDPCTENQQQQTSHGDLLFGSELAIENCLRTVTPDSLPEEATAKCSAAIKLEPGMDHTANYFDELVEVRGICNSVGYYSAAKFYKVNGNGNVFTASTCREGTTRLGALSVFSGGCDNLVCTENQSHQWPLCGDEYSFLRYSSDEVSWKTEADEEYYILVMAIEAGDIQVGLTETAPPTNTECEAADTESLIPDGPPVNGNTVAGGTGPSCDLSTHGEEFPGRGVWYRIISEQGNQTMFIASTCSNTTTNFEAEIRVFSGACGSLTCVEDSLYETCEGGVGGSRVSWSTSSDIEDYFIYVTSPFIEELGSAGVFSLRLSELEVASNSDCIGAIPVDVGGGKVVGSTVAVAGSGFLPSLQMESHILLVAQPGVWYSVRHSSASTLQVSTCFEETEANFVAVIWIYKRGNNRACNAMELIAMERGNDPECVVAIGSKVTWAAEEGVEYLIFISSESGRGEFGFSISETQSPANDRCESADSSLSIDGAPVAGSTLSATRDFPLDASCGNTSFHFPGVWYTIQGNGKSLSATTCSWNLNFAAKITLFEGTSCEDLTCVDSASTNDNWRCSASESSGSSSTINWKSEVNKTYFLYIHGGDPLSIGDFELSVSELPQTPENNFCPQASSITATEEVSGSTTDAAIGLFIGGYCGGAIENGGIWFDLEGTGESIQLTGCSSGDDYHLTVSVFEGSCNNLTCVTGETFPIACIDSVDVEPSKRQLQPFKKQREITWFAEAGVSYKLYVHGQAPNLTLEGGTGSFELIIDVVPTEEPKGTPTGSPIVIDTFPPDPTESPTIFPTVQLTFASPTDLPSALYETTADNPDSEALSQFRMSIMNIVMWSMIGSLYLLLL</sequence>
<reference evidence="2" key="1">
    <citation type="journal article" date="2021" name="Sci. Rep.">
        <title>Diploid genomic architecture of Nitzschia inconspicua, an elite biomass production diatom.</title>
        <authorList>
            <person name="Oliver A."/>
            <person name="Podell S."/>
            <person name="Pinowska A."/>
            <person name="Traller J.C."/>
            <person name="Smith S.R."/>
            <person name="McClure R."/>
            <person name="Beliaev A."/>
            <person name="Bohutskyi P."/>
            <person name="Hill E.A."/>
            <person name="Rabines A."/>
            <person name="Zheng H."/>
            <person name="Allen L.Z."/>
            <person name="Kuo A."/>
            <person name="Grigoriev I.V."/>
            <person name="Allen A.E."/>
            <person name="Hazlebeck D."/>
            <person name="Allen E.E."/>
        </authorList>
    </citation>
    <scope>NUCLEOTIDE SEQUENCE</scope>
    <source>
        <strain evidence="2">Hildebrandi</strain>
    </source>
</reference>
<keyword evidence="4" id="KW-1185">Reference proteome</keyword>
<dbReference type="AlphaFoldDB" id="A0A9K3P8Z5"/>
<organism evidence="2 4">
    <name type="scientific">Nitzschia inconspicua</name>
    <dbReference type="NCBI Taxonomy" id="303405"/>
    <lineage>
        <taxon>Eukaryota</taxon>
        <taxon>Sar</taxon>
        <taxon>Stramenopiles</taxon>
        <taxon>Ochrophyta</taxon>
        <taxon>Bacillariophyta</taxon>
        <taxon>Bacillariophyceae</taxon>
        <taxon>Bacillariophycidae</taxon>
        <taxon>Bacillariales</taxon>
        <taxon>Bacillariaceae</taxon>
        <taxon>Nitzschia</taxon>
    </lineage>
</organism>
<evidence type="ECO:0000313" key="4">
    <source>
        <dbReference type="Proteomes" id="UP000693970"/>
    </source>
</evidence>
<protein>
    <submittedName>
        <fullName evidence="2">Uncharacterized protein</fullName>
    </submittedName>
</protein>
<comment type="caution">
    <text evidence="2">The sequence shown here is derived from an EMBL/GenBank/DDBJ whole genome shotgun (WGS) entry which is preliminary data.</text>
</comment>
<dbReference type="EMBL" id="JAGRRH010000065">
    <property type="protein sequence ID" value="KAG7338080.1"/>
    <property type="molecule type" value="Genomic_DNA"/>
</dbReference>
<dbReference type="OrthoDB" id="27784at2759"/>
<dbReference type="Proteomes" id="UP000693970">
    <property type="component" value="Unassembled WGS sequence"/>
</dbReference>
<feature type="signal peptide" evidence="1">
    <location>
        <begin position="1"/>
        <end position="19"/>
    </location>
</feature>
<evidence type="ECO:0000313" key="2">
    <source>
        <dbReference type="EMBL" id="KAG7338080.1"/>
    </source>
</evidence>
<dbReference type="EMBL" id="JAGRRH010000020">
    <property type="protein sequence ID" value="KAG7348287.1"/>
    <property type="molecule type" value="Genomic_DNA"/>
</dbReference>
<proteinExistence type="predicted"/>
<feature type="chain" id="PRO_5039844503" evidence="1">
    <location>
        <begin position="20"/>
        <end position="1034"/>
    </location>
</feature>
<evidence type="ECO:0000313" key="3">
    <source>
        <dbReference type="EMBL" id="KAG7348287.1"/>
    </source>
</evidence>
<accession>A0A9K3P8Z5</accession>